<proteinExistence type="inferred from homology"/>
<dbReference type="Pfam" id="PF00005">
    <property type="entry name" value="ABC_tran"/>
    <property type="match status" value="1"/>
</dbReference>
<organism evidence="6 7">
    <name type="scientific">Lujinxingia vulgaris</name>
    <dbReference type="NCBI Taxonomy" id="2600176"/>
    <lineage>
        <taxon>Bacteria</taxon>
        <taxon>Deltaproteobacteria</taxon>
        <taxon>Bradymonadales</taxon>
        <taxon>Lujinxingiaceae</taxon>
        <taxon>Lujinxingia</taxon>
    </lineage>
</organism>
<dbReference type="Proteomes" id="UP000321046">
    <property type="component" value="Unassembled WGS sequence"/>
</dbReference>
<dbReference type="EMBL" id="VOSL01000143">
    <property type="protein sequence ID" value="TXD31951.1"/>
    <property type="molecule type" value="Genomic_DNA"/>
</dbReference>
<dbReference type="InterPro" id="IPR015854">
    <property type="entry name" value="ABC_transpr_LolD-like"/>
</dbReference>
<keyword evidence="4 6" id="KW-0067">ATP-binding</keyword>
<dbReference type="CDD" id="cd03255">
    <property type="entry name" value="ABC_MJ0796_LolCDE_FtsE"/>
    <property type="match status" value="1"/>
</dbReference>
<dbReference type="GO" id="GO:0022857">
    <property type="term" value="F:transmembrane transporter activity"/>
    <property type="evidence" value="ECO:0007669"/>
    <property type="project" value="TreeGrafter"/>
</dbReference>
<evidence type="ECO:0000256" key="2">
    <source>
        <dbReference type="ARBA" id="ARBA00022448"/>
    </source>
</evidence>
<dbReference type="PROSITE" id="PS50893">
    <property type="entry name" value="ABC_TRANSPORTER_2"/>
    <property type="match status" value="1"/>
</dbReference>
<reference evidence="6 7" key="1">
    <citation type="submission" date="2019-08" db="EMBL/GenBank/DDBJ databases">
        <title>Bradymonadales sp. TMQ2.</title>
        <authorList>
            <person name="Liang Q."/>
        </authorList>
    </citation>
    <scope>NUCLEOTIDE SEQUENCE [LARGE SCALE GENOMIC DNA]</scope>
    <source>
        <strain evidence="6 7">TMQ2</strain>
    </source>
</reference>
<dbReference type="GO" id="GO:0098796">
    <property type="term" value="C:membrane protein complex"/>
    <property type="evidence" value="ECO:0007669"/>
    <property type="project" value="UniProtKB-ARBA"/>
</dbReference>
<dbReference type="OrthoDB" id="9809450at2"/>
<sequence length="279" mass="30132">MTESTTTTPLIELKNISRRFEHRGQQLDVLRDLNFRIFPGDQVAIMGPSGAGKSTLLQLLGTLDAPTSGTMLFDGEDVFARNSSGLARFRNEQVGFVFQFHHLLPEFTALENVMMPGLIGRMRKGEAEARAMELLEKVGLKDRVQHQPGELSGGEQQRVAIARALFKKPRLLLADEPTGNLDLKTGAGIHAVLRELNESTGVTVVVVTHDPNLAETMPIRVLVDQGQLIPQIPGDGRLKGRVSDELIDQTPRDPRQVAVVAGASGGADGVASSAPTPHA</sequence>
<comment type="caution">
    <text evidence="6">The sequence shown here is derived from an EMBL/GenBank/DDBJ whole genome shotgun (WGS) entry which is preliminary data.</text>
</comment>
<gene>
    <name evidence="6" type="ORF">FRC96_19620</name>
</gene>
<dbReference type="InterPro" id="IPR003593">
    <property type="entry name" value="AAA+_ATPase"/>
</dbReference>
<feature type="domain" description="ABC transporter" evidence="5">
    <location>
        <begin position="11"/>
        <end position="250"/>
    </location>
</feature>
<dbReference type="GO" id="GO:0005886">
    <property type="term" value="C:plasma membrane"/>
    <property type="evidence" value="ECO:0007669"/>
    <property type="project" value="TreeGrafter"/>
</dbReference>
<dbReference type="InterPro" id="IPR017871">
    <property type="entry name" value="ABC_transporter-like_CS"/>
</dbReference>
<keyword evidence="3" id="KW-0547">Nucleotide-binding</keyword>
<evidence type="ECO:0000259" key="5">
    <source>
        <dbReference type="PROSITE" id="PS50893"/>
    </source>
</evidence>
<dbReference type="SMART" id="SM00382">
    <property type="entry name" value="AAA"/>
    <property type="match status" value="1"/>
</dbReference>
<evidence type="ECO:0000313" key="7">
    <source>
        <dbReference type="Proteomes" id="UP000321046"/>
    </source>
</evidence>
<dbReference type="GO" id="GO:0016887">
    <property type="term" value="F:ATP hydrolysis activity"/>
    <property type="evidence" value="ECO:0007669"/>
    <property type="project" value="InterPro"/>
</dbReference>
<name>A0A5C6WTT1_9DELT</name>
<dbReference type="PANTHER" id="PTHR24220">
    <property type="entry name" value="IMPORT ATP-BINDING PROTEIN"/>
    <property type="match status" value="1"/>
</dbReference>
<dbReference type="InterPro" id="IPR003439">
    <property type="entry name" value="ABC_transporter-like_ATP-bd"/>
</dbReference>
<dbReference type="Gene3D" id="3.40.50.300">
    <property type="entry name" value="P-loop containing nucleotide triphosphate hydrolases"/>
    <property type="match status" value="1"/>
</dbReference>
<dbReference type="PANTHER" id="PTHR24220:SF689">
    <property type="entry name" value="LIPOPROTEIN-RELEASING SYSTEM ATP-BINDING PROTEIN LOLD"/>
    <property type="match status" value="1"/>
</dbReference>
<dbReference type="InterPro" id="IPR027417">
    <property type="entry name" value="P-loop_NTPase"/>
</dbReference>
<evidence type="ECO:0000313" key="6">
    <source>
        <dbReference type="EMBL" id="TXD31951.1"/>
    </source>
</evidence>
<evidence type="ECO:0000256" key="4">
    <source>
        <dbReference type="ARBA" id="ARBA00022840"/>
    </source>
</evidence>
<evidence type="ECO:0000256" key="3">
    <source>
        <dbReference type="ARBA" id="ARBA00022741"/>
    </source>
</evidence>
<accession>A0A5C6WTT1</accession>
<dbReference type="PROSITE" id="PS00211">
    <property type="entry name" value="ABC_TRANSPORTER_1"/>
    <property type="match status" value="1"/>
</dbReference>
<dbReference type="AlphaFoldDB" id="A0A5C6WTT1"/>
<dbReference type="GO" id="GO:0005524">
    <property type="term" value="F:ATP binding"/>
    <property type="evidence" value="ECO:0007669"/>
    <property type="project" value="UniProtKB-KW"/>
</dbReference>
<comment type="similarity">
    <text evidence="1">Belongs to the ABC transporter superfamily.</text>
</comment>
<protein>
    <submittedName>
        <fullName evidence="6">ABC transporter ATP-binding protein</fullName>
    </submittedName>
</protein>
<keyword evidence="2" id="KW-0813">Transport</keyword>
<dbReference type="FunFam" id="3.40.50.300:FF:000032">
    <property type="entry name" value="Export ABC transporter ATP-binding protein"/>
    <property type="match status" value="1"/>
</dbReference>
<evidence type="ECO:0000256" key="1">
    <source>
        <dbReference type="ARBA" id="ARBA00005417"/>
    </source>
</evidence>
<dbReference type="InterPro" id="IPR017911">
    <property type="entry name" value="MacB-like_ATP-bd"/>
</dbReference>
<dbReference type="SUPFAM" id="SSF52540">
    <property type="entry name" value="P-loop containing nucleoside triphosphate hydrolases"/>
    <property type="match status" value="1"/>
</dbReference>